<dbReference type="InterPro" id="IPR013785">
    <property type="entry name" value="Aldolase_TIM"/>
</dbReference>
<dbReference type="PANTHER" id="PTHR11082">
    <property type="entry name" value="TRNA-DIHYDROURIDINE SYNTHASE"/>
    <property type="match status" value="1"/>
</dbReference>
<organism evidence="7">
    <name type="scientific">marine sediment metagenome</name>
    <dbReference type="NCBI Taxonomy" id="412755"/>
    <lineage>
        <taxon>unclassified sequences</taxon>
        <taxon>metagenomes</taxon>
        <taxon>ecological metagenomes</taxon>
    </lineage>
</organism>
<keyword evidence="2" id="KW-0285">Flavoprotein</keyword>
<feature type="domain" description="DUS-like FMN-binding" evidence="6">
    <location>
        <begin position="14"/>
        <end position="328"/>
    </location>
</feature>
<dbReference type="GO" id="GO:0050660">
    <property type="term" value="F:flavin adenine dinucleotide binding"/>
    <property type="evidence" value="ECO:0007669"/>
    <property type="project" value="InterPro"/>
</dbReference>
<protein>
    <recommendedName>
        <fullName evidence="6">DUS-like FMN-binding domain-containing protein</fullName>
    </recommendedName>
</protein>
<dbReference type="PANTHER" id="PTHR11082:SF25">
    <property type="entry name" value="DUS-LIKE FMN-BINDING DOMAIN-CONTAINING PROTEIN"/>
    <property type="match status" value="1"/>
</dbReference>
<dbReference type="PROSITE" id="PS01136">
    <property type="entry name" value="UPF0034"/>
    <property type="match status" value="1"/>
</dbReference>
<dbReference type="CDD" id="cd02801">
    <property type="entry name" value="DUS_like_FMN"/>
    <property type="match status" value="1"/>
</dbReference>
<keyword evidence="3" id="KW-0288">FMN</keyword>
<dbReference type="InterPro" id="IPR035587">
    <property type="entry name" value="DUS-like_FMN-bd"/>
</dbReference>
<name>A0A0F9I700_9ZZZZ</name>
<dbReference type="InterPro" id="IPR001269">
    <property type="entry name" value="DUS_fam"/>
</dbReference>
<gene>
    <name evidence="7" type="ORF">LCGC14_1696030</name>
</gene>
<reference evidence="7" key="1">
    <citation type="journal article" date="2015" name="Nature">
        <title>Complex archaea that bridge the gap between prokaryotes and eukaryotes.</title>
        <authorList>
            <person name="Spang A."/>
            <person name="Saw J.H."/>
            <person name="Jorgensen S.L."/>
            <person name="Zaremba-Niedzwiedzka K."/>
            <person name="Martijn J."/>
            <person name="Lind A.E."/>
            <person name="van Eijk R."/>
            <person name="Schleper C."/>
            <person name="Guy L."/>
            <person name="Ettema T.J."/>
        </authorList>
    </citation>
    <scope>NUCLEOTIDE SEQUENCE</scope>
</reference>
<evidence type="ECO:0000256" key="5">
    <source>
        <dbReference type="ARBA" id="ARBA00023002"/>
    </source>
</evidence>
<dbReference type="SUPFAM" id="SSF51395">
    <property type="entry name" value="FMN-linked oxidoreductases"/>
    <property type="match status" value="1"/>
</dbReference>
<dbReference type="Pfam" id="PF01207">
    <property type="entry name" value="Dus"/>
    <property type="match status" value="1"/>
</dbReference>
<evidence type="ECO:0000256" key="1">
    <source>
        <dbReference type="ARBA" id="ARBA00001917"/>
    </source>
</evidence>
<evidence type="ECO:0000256" key="3">
    <source>
        <dbReference type="ARBA" id="ARBA00022643"/>
    </source>
</evidence>
<comment type="caution">
    <text evidence="7">The sequence shown here is derived from an EMBL/GenBank/DDBJ whole genome shotgun (WGS) entry which is preliminary data.</text>
</comment>
<evidence type="ECO:0000256" key="4">
    <source>
        <dbReference type="ARBA" id="ARBA00022694"/>
    </source>
</evidence>
<keyword evidence="5" id="KW-0560">Oxidoreductase</keyword>
<sequence>MKLGTLDLANRYVLAPMQNVTTAPFRRFLRKFQEIGLVSVPMLYTKRIASNSNSIAHELSKIEDEKPISVQIIGRDLDALRKSIDYLESFDFDVLDINAGCPSRRAINAREGGYLMKDLKRLEGILQVAVKNSSKPVSLKIRTGFNKPMDFGDLYRILNNSGIAFLTVHARTVKSKFHSNSLDLKTIRKLKELLTIPIVGNGDITSVLSAKNFIEQTDVDALMIGRETMGNPKIFHQIHEYLLHQKIVPILHNLDLVEYYINIYEEIIDDFLTNLSLPNGNEKFKFNELRRNSIWLTNNVRNSTKIRTQLSKTKNLRQLKNKLRETFSSS</sequence>
<comment type="cofactor">
    <cofactor evidence="1">
        <name>FMN</name>
        <dbReference type="ChEBI" id="CHEBI:58210"/>
    </cofactor>
</comment>
<dbReference type="PIRSF" id="PIRSF006621">
    <property type="entry name" value="Dus"/>
    <property type="match status" value="1"/>
</dbReference>
<dbReference type="GO" id="GO:0017150">
    <property type="term" value="F:tRNA dihydrouridine synthase activity"/>
    <property type="evidence" value="ECO:0007669"/>
    <property type="project" value="InterPro"/>
</dbReference>
<proteinExistence type="predicted"/>
<evidence type="ECO:0000313" key="7">
    <source>
        <dbReference type="EMBL" id="KKM15444.1"/>
    </source>
</evidence>
<dbReference type="InterPro" id="IPR018517">
    <property type="entry name" value="tRNA_hU_synthase_CS"/>
</dbReference>
<dbReference type="AlphaFoldDB" id="A0A0F9I700"/>
<keyword evidence="4" id="KW-0819">tRNA processing</keyword>
<dbReference type="EMBL" id="LAZR01014907">
    <property type="protein sequence ID" value="KKM15444.1"/>
    <property type="molecule type" value="Genomic_DNA"/>
</dbReference>
<accession>A0A0F9I700</accession>
<evidence type="ECO:0000256" key="2">
    <source>
        <dbReference type="ARBA" id="ARBA00022630"/>
    </source>
</evidence>
<dbReference type="Gene3D" id="3.20.20.70">
    <property type="entry name" value="Aldolase class I"/>
    <property type="match status" value="1"/>
</dbReference>
<evidence type="ECO:0000259" key="6">
    <source>
        <dbReference type="Pfam" id="PF01207"/>
    </source>
</evidence>